<gene>
    <name evidence="2" type="ORF">AS156_09955</name>
</gene>
<proteinExistence type="predicted"/>
<feature type="region of interest" description="Disordered" evidence="1">
    <location>
        <begin position="41"/>
        <end position="67"/>
    </location>
</feature>
<dbReference type="EMBL" id="LNCU01000081">
    <property type="protein sequence ID" value="KWV52943.1"/>
    <property type="molecule type" value="Genomic_DNA"/>
</dbReference>
<protein>
    <submittedName>
        <fullName evidence="2">Uncharacterized protein</fullName>
    </submittedName>
</protein>
<organism evidence="2 3">
    <name type="scientific">Bradyrhizobium macuxiense</name>
    <dbReference type="NCBI Taxonomy" id="1755647"/>
    <lineage>
        <taxon>Bacteria</taxon>
        <taxon>Pseudomonadati</taxon>
        <taxon>Pseudomonadota</taxon>
        <taxon>Alphaproteobacteria</taxon>
        <taxon>Hyphomicrobiales</taxon>
        <taxon>Nitrobacteraceae</taxon>
        <taxon>Bradyrhizobium</taxon>
    </lineage>
</organism>
<dbReference type="AlphaFoldDB" id="A0A109JPP4"/>
<dbReference type="Proteomes" id="UP000057737">
    <property type="component" value="Unassembled WGS sequence"/>
</dbReference>
<comment type="caution">
    <text evidence="2">The sequence shown here is derived from an EMBL/GenBank/DDBJ whole genome shotgun (WGS) entry which is preliminary data.</text>
</comment>
<feature type="compositionally biased region" description="Basic and acidic residues" evidence="1">
    <location>
        <begin position="51"/>
        <end position="67"/>
    </location>
</feature>
<accession>A0A109JPP4</accession>
<evidence type="ECO:0000313" key="3">
    <source>
        <dbReference type="Proteomes" id="UP000057737"/>
    </source>
</evidence>
<keyword evidence="3" id="KW-1185">Reference proteome</keyword>
<evidence type="ECO:0000313" key="2">
    <source>
        <dbReference type="EMBL" id="KWV52943.1"/>
    </source>
</evidence>
<sequence>MEATMSDIHATVHQNQTHLVLKIGKRFIVYRCGAIDRPVSAHTDSASAIEDADRRDEEIEQLRRRRL</sequence>
<name>A0A109JPP4_9BRAD</name>
<reference evidence="2 3" key="1">
    <citation type="submission" date="2015-11" db="EMBL/GenBank/DDBJ databases">
        <title>Draft Genome Sequence of the Strain BR 10303 (Bradyrhizobium sp.) isolated from nodules of Centrolobium paraense.</title>
        <authorList>
            <person name="Zelli J.E."/>
            <person name="Simoes-Araujo J.L."/>
            <person name="Barauna A.C."/>
            <person name="Silva K."/>
        </authorList>
    </citation>
    <scope>NUCLEOTIDE SEQUENCE [LARGE SCALE GENOMIC DNA]</scope>
    <source>
        <strain evidence="2 3">BR 10303</strain>
    </source>
</reference>
<evidence type="ECO:0000256" key="1">
    <source>
        <dbReference type="SAM" id="MobiDB-lite"/>
    </source>
</evidence>